<evidence type="ECO:0000256" key="1">
    <source>
        <dbReference type="SAM" id="MobiDB-lite"/>
    </source>
</evidence>
<evidence type="ECO:0000313" key="3">
    <source>
        <dbReference type="EMBL" id="TET45262.1"/>
    </source>
</evidence>
<feature type="region of interest" description="Disordered" evidence="1">
    <location>
        <begin position="38"/>
        <end position="59"/>
    </location>
</feature>
<reference evidence="3 4" key="1">
    <citation type="submission" date="2019-03" db="EMBL/GenBank/DDBJ databases">
        <title>Metabolic potential of uncultured bacteria and archaea associated with petroleum seepage in deep-sea sediments.</title>
        <authorList>
            <person name="Dong X."/>
            <person name="Hubert C."/>
        </authorList>
    </citation>
    <scope>NUCLEOTIDE SEQUENCE [LARGE SCALE GENOMIC DNA]</scope>
    <source>
        <strain evidence="3">E44_bin18</strain>
    </source>
</reference>
<keyword evidence="2" id="KW-1133">Transmembrane helix</keyword>
<keyword evidence="2" id="KW-0812">Transmembrane</keyword>
<dbReference type="AlphaFoldDB" id="A0A523URU3"/>
<protein>
    <submittedName>
        <fullName evidence="3">Uncharacterized protein</fullName>
    </submittedName>
</protein>
<sequence length="185" mass="20071">MSLTFKCIYCGKDITVEPSQIQETVECEQCHSKVEVSDTATQGNEEATSSNPSPKISKETTVTKADMKKSLRIWGIGLIVLGVIHLLAASFLDPVWGGMIIVIGILNLCIRHRGMFVVNGAALILVGILNITGSLIEGGVGWIIFGALQLWWGATEIRKFAKYAPLYKPQVASQPVGSVRSQRKA</sequence>
<gene>
    <name evidence="3" type="ORF">E3J62_07895</name>
</gene>
<comment type="caution">
    <text evidence="3">The sequence shown here is derived from an EMBL/GenBank/DDBJ whole genome shotgun (WGS) entry which is preliminary data.</text>
</comment>
<accession>A0A523URU3</accession>
<evidence type="ECO:0000256" key="2">
    <source>
        <dbReference type="SAM" id="Phobius"/>
    </source>
</evidence>
<dbReference type="Proteomes" id="UP000315525">
    <property type="component" value="Unassembled WGS sequence"/>
</dbReference>
<name>A0A523URU3_UNCT6</name>
<proteinExistence type="predicted"/>
<evidence type="ECO:0000313" key="4">
    <source>
        <dbReference type="Proteomes" id="UP000315525"/>
    </source>
</evidence>
<feature type="transmembrane region" description="Helical" evidence="2">
    <location>
        <begin position="122"/>
        <end position="145"/>
    </location>
</feature>
<dbReference type="EMBL" id="SOJN01000088">
    <property type="protein sequence ID" value="TET45262.1"/>
    <property type="molecule type" value="Genomic_DNA"/>
</dbReference>
<feature type="transmembrane region" description="Helical" evidence="2">
    <location>
        <begin position="71"/>
        <end position="88"/>
    </location>
</feature>
<keyword evidence="2" id="KW-0472">Membrane</keyword>
<organism evidence="3 4">
    <name type="scientific">candidate division TA06 bacterium</name>
    <dbReference type="NCBI Taxonomy" id="2250710"/>
    <lineage>
        <taxon>Bacteria</taxon>
        <taxon>Bacteria division TA06</taxon>
    </lineage>
</organism>
<feature type="transmembrane region" description="Helical" evidence="2">
    <location>
        <begin position="94"/>
        <end position="110"/>
    </location>
</feature>